<organism evidence="2 3">
    <name type="scientific">Polaromonas naphthalenivorans (strain CJ2)</name>
    <dbReference type="NCBI Taxonomy" id="365044"/>
    <lineage>
        <taxon>Bacteria</taxon>
        <taxon>Pseudomonadati</taxon>
        <taxon>Pseudomonadota</taxon>
        <taxon>Betaproteobacteria</taxon>
        <taxon>Burkholderiales</taxon>
        <taxon>Comamonadaceae</taxon>
        <taxon>Polaromonas</taxon>
    </lineage>
</organism>
<dbReference type="InterPro" id="IPR036412">
    <property type="entry name" value="HAD-like_sf"/>
</dbReference>
<dbReference type="RefSeq" id="WP_011798447.1">
    <property type="nucleotide sequence ID" value="NC_008760.1"/>
</dbReference>
<name>A1VWP8_POLNA</name>
<dbReference type="Pfam" id="PF05116">
    <property type="entry name" value="S6PP"/>
    <property type="match status" value="1"/>
</dbReference>
<dbReference type="InterPro" id="IPR024197">
    <property type="entry name" value="TPP-like"/>
</dbReference>
<dbReference type="Gene3D" id="3.40.50.1000">
    <property type="entry name" value="HAD superfamily/HAD-like"/>
    <property type="match status" value="2"/>
</dbReference>
<accession>A1VWP8</accession>
<dbReference type="InterPro" id="IPR006380">
    <property type="entry name" value="SPP-like_dom"/>
</dbReference>
<dbReference type="EMBL" id="CP000533">
    <property type="protein sequence ID" value="ABM40076.1"/>
    <property type="molecule type" value="Genomic_DNA"/>
</dbReference>
<reference evidence="3" key="1">
    <citation type="journal article" date="2009" name="Environ. Microbiol.">
        <title>The genome of Polaromonas naphthalenivorans strain CJ2, isolated from coal tar-contaminated sediment, reveals physiological and metabolic versatility and evolution through extensive horizontal gene transfer.</title>
        <authorList>
            <person name="Yagi J.M."/>
            <person name="Sims D."/>
            <person name="Brettin T."/>
            <person name="Bruce D."/>
            <person name="Madsen E.L."/>
        </authorList>
    </citation>
    <scope>NUCLEOTIDE SEQUENCE [LARGE SCALE GENOMIC DNA]</scope>
    <source>
        <strain evidence="3">CJ2</strain>
        <plasmid evidence="3">Plasmid pPNAP04</plasmid>
    </source>
</reference>
<evidence type="ECO:0000313" key="2">
    <source>
        <dbReference type="EMBL" id="ABM40076.1"/>
    </source>
</evidence>
<dbReference type="Proteomes" id="UP000000644">
    <property type="component" value="Plasmid pPNAP04"/>
</dbReference>
<proteinExistence type="predicted"/>
<keyword evidence="2" id="KW-0614">Plasmid</keyword>
<evidence type="ECO:0000313" key="3">
    <source>
        <dbReference type="Proteomes" id="UP000000644"/>
    </source>
</evidence>
<keyword evidence="3" id="KW-1185">Reference proteome</keyword>
<sequence>MKKFLFVDLDDTLFQTPGKCADEKDLHPAAYLKDGSVCSFSTPRQRAFFALMNKEMTLIPATARNRDALSRVDLPFSSHAIIDYGGVVLTPDGAPDGEWLDLMRADMALALGGLKEAIDVIDRYSASVGLKGRARLIEDYATPFYIVVKDPDKQAERLESIEREALTDWIASPTGQDFYIHRNGNNLAVLPKALNKARAVHYLRQKLQTEHGDIMTLGMGDSKSDARFMAACDYAIVPSGTQLSSLTVGAL</sequence>
<dbReference type="KEGG" id="pna:Pnap_4660"/>
<dbReference type="OrthoDB" id="8746852at2"/>
<dbReference type="HOGENOM" id="CLU_063840_0_0_4"/>
<geneLocation type="plasmid" evidence="2 3">
    <name>pPNAP04</name>
</geneLocation>
<dbReference type="SUPFAM" id="SSF56784">
    <property type="entry name" value="HAD-like"/>
    <property type="match status" value="1"/>
</dbReference>
<dbReference type="AlphaFoldDB" id="A1VWP8"/>
<dbReference type="GO" id="GO:0003824">
    <property type="term" value="F:catalytic activity"/>
    <property type="evidence" value="ECO:0007669"/>
    <property type="project" value="UniProtKB-ARBA"/>
</dbReference>
<evidence type="ECO:0000259" key="1">
    <source>
        <dbReference type="Pfam" id="PF05116"/>
    </source>
</evidence>
<protein>
    <recommendedName>
        <fullName evidence="1">Sucrose phosphatase-like domain-containing protein</fullName>
    </recommendedName>
</protein>
<dbReference type="InterPro" id="IPR023214">
    <property type="entry name" value="HAD_sf"/>
</dbReference>
<gene>
    <name evidence="2" type="ordered locus">Pnap_4660</name>
</gene>
<feature type="domain" description="Sucrose phosphatase-like" evidence="1">
    <location>
        <begin position="180"/>
        <end position="237"/>
    </location>
</feature>
<dbReference type="PIRSF" id="PIRSF030802">
    <property type="entry name" value="UCP030802"/>
    <property type="match status" value="1"/>
</dbReference>